<gene>
    <name evidence="1" type="ORF">H9874_11795</name>
</gene>
<reference evidence="1" key="1">
    <citation type="journal article" date="2021" name="PeerJ">
        <title>Extensive microbial diversity within the chicken gut microbiome revealed by metagenomics and culture.</title>
        <authorList>
            <person name="Gilroy R."/>
            <person name="Ravi A."/>
            <person name="Getino M."/>
            <person name="Pursley I."/>
            <person name="Horton D.L."/>
            <person name="Alikhan N.F."/>
            <person name="Baker D."/>
            <person name="Gharbi K."/>
            <person name="Hall N."/>
            <person name="Watson M."/>
            <person name="Adriaenssens E.M."/>
            <person name="Foster-Nyarko E."/>
            <person name="Jarju S."/>
            <person name="Secka A."/>
            <person name="Antonio M."/>
            <person name="Oren A."/>
            <person name="Chaudhuri R.R."/>
            <person name="La Ragione R."/>
            <person name="Hildebrand F."/>
            <person name="Pallen M.J."/>
        </authorList>
    </citation>
    <scope>NUCLEOTIDE SEQUENCE</scope>
    <source>
        <strain evidence="1">ChiSxjej5B17-1746</strain>
    </source>
</reference>
<sequence length="320" mass="33788">MAASPQTKNYLYGKGELFFRAEGSEGYDHLGNAPAFTISLTEEKLEHFSSMSGTKVKDLQLVTQKGATLSFTLEEFSIGNLLRAFKGAEAAREMQDAGTLNALPVNVNKGLYVLVGKEKLGFTRLEYGAVSDGSFAAGATVTGGTSKATATVAYAGEGYLECVGVSGSFMPGEPLSAADVHATVRGVSRVADVVLTDKASAPLVRYRQGIDYDVNVRSGLLRVREGCSAETVYVSADCEACDARLVEALTASDVTGELLFVGQPDQGPGMVVQCWKAALSLGGEVGLISEELASIPMTGEVLADDLNHPESPFFRVRYLG</sequence>
<name>A0A9D1R2R9_9BACT</name>
<dbReference type="AlphaFoldDB" id="A0A9D1R2R9"/>
<comment type="caution">
    <text evidence="1">The sequence shown here is derived from an EMBL/GenBank/DDBJ whole genome shotgun (WGS) entry which is preliminary data.</text>
</comment>
<dbReference type="Proteomes" id="UP000824264">
    <property type="component" value="Unassembled WGS sequence"/>
</dbReference>
<evidence type="ECO:0000313" key="1">
    <source>
        <dbReference type="EMBL" id="HIW79805.1"/>
    </source>
</evidence>
<reference evidence="1" key="2">
    <citation type="submission" date="2021-04" db="EMBL/GenBank/DDBJ databases">
        <authorList>
            <person name="Gilroy R."/>
        </authorList>
    </citation>
    <scope>NUCLEOTIDE SEQUENCE</scope>
    <source>
        <strain evidence="1">ChiSxjej5B17-1746</strain>
    </source>
</reference>
<organism evidence="1 2">
    <name type="scientific">Candidatus Bilophila faecipullorum</name>
    <dbReference type="NCBI Taxonomy" id="2838482"/>
    <lineage>
        <taxon>Bacteria</taxon>
        <taxon>Pseudomonadati</taxon>
        <taxon>Thermodesulfobacteriota</taxon>
        <taxon>Desulfovibrionia</taxon>
        <taxon>Desulfovibrionales</taxon>
        <taxon>Desulfovibrionaceae</taxon>
        <taxon>Bilophila</taxon>
    </lineage>
</organism>
<accession>A0A9D1R2R9</accession>
<evidence type="ECO:0000313" key="2">
    <source>
        <dbReference type="Proteomes" id="UP000824264"/>
    </source>
</evidence>
<dbReference type="EMBL" id="DXGI01000443">
    <property type="protein sequence ID" value="HIW79805.1"/>
    <property type="molecule type" value="Genomic_DNA"/>
</dbReference>
<proteinExistence type="predicted"/>
<protein>
    <submittedName>
        <fullName evidence="1">Uncharacterized protein</fullName>
    </submittedName>
</protein>